<sequence length="106" mass="11935">MKIYNLTAIIFSSVVPISCAEKVVKPISSNENPVKNQTESPAITENYDRDTAKALHDKACYKCHDLYKPKVYTDEQWVSIIKSMAPKANLNAEETSLVLHYVTSEN</sequence>
<organism evidence="1 2">
    <name type="scientific">Cruoricaptor ignavus</name>
    <dbReference type="NCBI Taxonomy" id="1118202"/>
    <lineage>
        <taxon>Bacteria</taxon>
        <taxon>Pseudomonadati</taxon>
        <taxon>Bacteroidota</taxon>
        <taxon>Flavobacteriia</taxon>
        <taxon>Flavobacteriales</taxon>
        <taxon>Weeksellaceae</taxon>
        <taxon>Cruoricaptor</taxon>
    </lineage>
</organism>
<dbReference type="EMBL" id="FQYI01000013">
    <property type="protein sequence ID" value="SHJ22872.1"/>
    <property type="molecule type" value="Genomic_DNA"/>
</dbReference>
<accession>A0A1M6HL24</accession>
<gene>
    <name evidence="1" type="ORF">SAMN05443429_11315</name>
</gene>
<dbReference type="Proteomes" id="UP000184335">
    <property type="component" value="Unassembled WGS sequence"/>
</dbReference>
<dbReference type="GO" id="GO:0009055">
    <property type="term" value="F:electron transfer activity"/>
    <property type="evidence" value="ECO:0007669"/>
    <property type="project" value="InterPro"/>
</dbReference>
<keyword evidence="2" id="KW-1185">Reference proteome</keyword>
<evidence type="ECO:0000313" key="1">
    <source>
        <dbReference type="EMBL" id="SHJ22872.1"/>
    </source>
</evidence>
<evidence type="ECO:0000313" key="2">
    <source>
        <dbReference type="Proteomes" id="UP000184335"/>
    </source>
</evidence>
<protein>
    <recommendedName>
        <fullName evidence="3">Dihaem cytochrome c</fullName>
    </recommendedName>
</protein>
<name>A0A1M6HL24_9FLAO</name>
<dbReference type="OrthoDB" id="679921at2"/>
<reference evidence="1 2" key="1">
    <citation type="submission" date="2016-11" db="EMBL/GenBank/DDBJ databases">
        <authorList>
            <person name="Jaros S."/>
            <person name="Januszkiewicz K."/>
            <person name="Wedrychowicz H."/>
        </authorList>
    </citation>
    <scope>NUCLEOTIDE SEQUENCE [LARGE SCALE GENOMIC DNA]</scope>
    <source>
        <strain evidence="1 2">DSM 25479</strain>
    </source>
</reference>
<dbReference type="AlphaFoldDB" id="A0A1M6HL24"/>
<dbReference type="RefSeq" id="WP_073180939.1">
    <property type="nucleotide sequence ID" value="NZ_CP171011.1"/>
</dbReference>
<evidence type="ECO:0008006" key="3">
    <source>
        <dbReference type="Google" id="ProtNLM"/>
    </source>
</evidence>
<dbReference type="STRING" id="1118202.SAMN05443429_11315"/>
<proteinExistence type="predicted"/>
<dbReference type="Gene3D" id="1.10.760.10">
    <property type="entry name" value="Cytochrome c-like domain"/>
    <property type="match status" value="1"/>
</dbReference>
<dbReference type="InterPro" id="IPR036909">
    <property type="entry name" value="Cyt_c-like_dom_sf"/>
</dbReference>
<dbReference type="GO" id="GO:0020037">
    <property type="term" value="F:heme binding"/>
    <property type="evidence" value="ECO:0007669"/>
    <property type="project" value="InterPro"/>
</dbReference>